<evidence type="ECO:0000313" key="3">
    <source>
        <dbReference type="EMBL" id="ALM88585.1"/>
    </source>
</evidence>
<dbReference type="Gene3D" id="2.60.120.200">
    <property type="match status" value="1"/>
</dbReference>
<dbReference type="SUPFAM" id="SSF49899">
    <property type="entry name" value="Concanavalin A-like lectins/glucanases"/>
    <property type="match status" value="1"/>
</dbReference>
<dbReference type="EC" id="3.2.1.39" evidence="3"/>
<dbReference type="GO" id="GO:0005975">
    <property type="term" value="P:carbohydrate metabolic process"/>
    <property type="evidence" value="ECO:0007669"/>
    <property type="project" value="InterPro"/>
</dbReference>
<dbReference type="PANTHER" id="PTHR10963">
    <property type="entry name" value="GLYCOSYL HYDROLASE-RELATED"/>
    <property type="match status" value="1"/>
</dbReference>
<dbReference type="EMBL" id="KR054742">
    <property type="protein sequence ID" value="ALM88585.1"/>
    <property type="molecule type" value="Genomic_DNA"/>
</dbReference>
<organism evidence="3">
    <name type="scientific">Humicola insolens</name>
    <name type="common">Soft-rot fungus</name>
    <dbReference type="NCBI Taxonomy" id="85995"/>
    <lineage>
        <taxon>Eukaryota</taxon>
        <taxon>Fungi</taxon>
        <taxon>Dikarya</taxon>
        <taxon>Ascomycota</taxon>
        <taxon>Pezizomycotina</taxon>
        <taxon>Sordariomycetes</taxon>
        <taxon>Sordariomycetidae</taxon>
        <taxon>Sordariales</taxon>
        <taxon>Chaetomiaceae</taxon>
        <taxon>Mycothermus</taxon>
    </lineage>
</organism>
<protein>
    <submittedName>
        <fullName evidence="3">Cel16A</fullName>
        <ecNumber evidence="3">3.2.1.39</ecNumber>
    </submittedName>
</protein>
<dbReference type="GO" id="GO:0042973">
    <property type="term" value="F:glucan endo-1,3-beta-D-glucosidase activity"/>
    <property type="evidence" value="ECO:0007669"/>
    <property type="project" value="UniProtKB-EC"/>
</dbReference>
<feature type="signal peptide" evidence="1">
    <location>
        <begin position="1"/>
        <end position="20"/>
    </location>
</feature>
<feature type="domain" description="GH16" evidence="2">
    <location>
        <begin position="19"/>
        <end position="286"/>
    </location>
</feature>
<keyword evidence="1" id="KW-0732">Signal</keyword>
<dbReference type="BRENDA" id="3.2.1.6">
    <property type="organism ID" value="2710"/>
</dbReference>
<keyword evidence="3" id="KW-0326">Glycosidase</keyword>
<dbReference type="AlphaFoldDB" id="A0A0U2RV57"/>
<dbReference type="InterPro" id="IPR000757">
    <property type="entry name" value="Beta-glucanase-like"/>
</dbReference>
<evidence type="ECO:0000256" key="1">
    <source>
        <dbReference type="SAM" id="SignalP"/>
    </source>
</evidence>
<evidence type="ECO:0000259" key="2">
    <source>
        <dbReference type="PROSITE" id="PS51762"/>
    </source>
</evidence>
<keyword evidence="3" id="KW-0378">Hydrolase</keyword>
<dbReference type="PANTHER" id="PTHR10963:SF60">
    <property type="entry name" value="GRAM-NEGATIVE BACTERIA-BINDING PROTEIN 1-RELATED"/>
    <property type="match status" value="1"/>
</dbReference>
<sequence>MRLPTTLTLIAAVLAPTISAWDAPYYHGWHLAWSDPFWGPAGTFPNEASWSILNINLHVNNELQTYRRDSRNVQISGGATLQLVPWRDPVFQWTSGRVESKYTFVPHAGKRTMAEAMIRFGGNPIHTKRGLWPAFWLLGDSIRQGTPWPACGEVDILETVNGLLTGYGTVHCHMYPGGICNEPYGRGGPVGIPSQDWHRWRVIWDRTSGDWRSETITWFMNDQQFFQVRGSDINNYEVWASLSAKPLYFILNVAVGGDWPGYPDGNTQDGYGAMMEVGYVAQYYSY</sequence>
<dbReference type="PROSITE" id="PS51762">
    <property type="entry name" value="GH16_2"/>
    <property type="match status" value="1"/>
</dbReference>
<dbReference type="Pfam" id="PF26113">
    <property type="entry name" value="GH16_XgeA"/>
    <property type="match status" value="1"/>
</dbReference>
<name>A0A0U2RV57_HUMIN</name>
<proteinExistence type="predicted"/>
<accession>A0A0U2RV57</accession>
<dbReference type="InterPro" id="IPR013320">
    <property type="entry name" value="ConA-like_dom_sf"/>
</dbReference>
<reference evidence="3" key="1">
    <citation type="journal article" date="2015" name="Protein Expr. Purif.">
        <title>Overexpression and characterization of a novel endo-beta-1,3(4)-glucanase from thermophilic fungus Humicola insolens Y1.</title>
        <authorList>
            <person name="Li J."/>
            <person name="Xu X."/>
            <person name="Shi P."/>
            <person name="Liu B."/>
            <person name="Zhang Y."/>
            <person name="Zhang W."/>
        </authorList>
    </citation>
    <scope>NUCLEOTIDE SEQUENCE</scope>
    <source>
        <strain evidence="3">Y1</strain>
    </source>
</reference>
<dbReference type="CDD" id="cd02182">
    <property type="entry name" value="GH16_Strep_laminarinase_like"/>
    <property type="match status" value="1"/>
</dbReference>
<feature type="chain" id="PRO_5006832145" evidence="1">
    <location>
        <begin position="21"/>
        <end position="286"/>
    </location>
</feature>
<dbReference type="InterPro" id="IPR050546">
    <property type="entry name" value="Glycosyl_Hydrlase_16"/>
</dbReference>